<evidence type="ECO:0000256" key="5">
    <source>
        <dbReference type="ARBA" id="ARBA00023242"/>
    </source>
</evidence>
<dbReference type="GO" id="GO:0046983">
    <property type="term" value="F:protein dimerization activity"/>
    <property type="evidence" value="ECO:0007669"/>
    <property type="project" value="InterPro"/>
</dbReference>
<dbReference type="OMA" id="HACWYQQ"/>
<evidence type="ECO:0000256" key="7">
    <source>
        <dbReference type="SAM" id="MobiDB-lite"/>
    </source>
</evidence>
<dbReference type="STRING" id="10228.B3RPK5"/>
<dbReference type="RefSeq" id="XP_002109484.1">
    <property type="nucleotide sequence ID" value="XM_002109448.1"/>
</dbReference>
<feature type="domain" description="BHLH" evidence="8">
    <location>
        <begin position="62"/>
        <end position="118"/>
    </location>
</feature>
<dbReference type="OrthoDB" id="5778525at2759"/>
<dbReference type="PANTHER" id="PTHR15741:SF25">
    <property type="entry name" value="MAX-LIKE PROTEIN X"/>
    <property type="match status" value="1"/>
</dbReference>
<keyword evidence="10" id="KW-1185">Reference proteome</keyword>
<keyword evidence="6" id="KW-0175">Coiled coil</keyword>
<organism evidence="9 10">
    <name type="scientific">Trichoplax adhaerens</name>
    <name type="common">Trichoplax reptans</name>
    <dbReference type="NCBI Taxonomy" id="10228"/>
    <lineage>
        <taxon>Eukaryota</taxon>
        <taxon>Metazoa</taxon>
        <taxon>Placozoa</taxon>
        <taxon>Uniplacotomia</taxon>
        <taxon>Trichoplacea</taxon>
        <taxon>Trichoplacidae</taxon>
        <taxon>Trichoplax</taxon>
    </lineage>
</organism>
<dbReference type="SMART" id="SM00353">
    <property type="entry name" value="HLH"/>
    <property type="match status" value="1"/>
</dbReference>
<dbReference type="KEGG" id="tad:TRIADDRAFT_53573"/>
<dbReference type="AlphaFoldDB" id="B3RPK5"/>
<keyword evidence="3" id="KW-0238">DNA-binding</keyword>
<dbReference type="InterPro" id="IPR036638">
    <property type="entry name" value="HLH_DNA-bd_sf"/>
</dbReference>
<dbReference type="InParanoid" id="B3RPK5"/>
<feature type="compositionally biased region" description="Acidic residues" evidence="7">
    <location>
        <begin position="48"/>
        <end position="58"/>
    </location>
</feature>
<dbReference type="PROSITE" id="PS50888">
    <property type="entry name" value="BHLH"/>
    <property type="match status" value="1"/>
</dbReference>
<dbReference type="InterPro" id="IPR052207">
    <property type="entry name" value="Max-like/E-box_TFs"/>
</dbReference>
<evidence type="ECO:0000256" key="2">
    <source>
        <dbReference type="ARBA" id="ARBA00023015"/>
    </source>
</evidence>
<keyword evidence="5" id="KW-0539">Nucleus</keyword>
<dbReference type="HOGENOM" id="CLU_1527154_0_0_1"/>
<proteinExistence type="predicted"/>
<reference evidence="9 10" key="1">
    <citation type="journal article" date="2008" name="Nature">
        <title>The Trichoplax genome and the nature of placozoans.</title>
        <authorList>
            <person name="Srivastava M."/>
            <person name="Begovic E."/>
            <person name="Chapman J."/>
            <person name="Putnam N.H."/>
            <person name="Hellsten U."/>
            <person name="Kawashima T."/>
            <person name="Kuo A."/>
            <person name="Mitros T."/>
            <person name="Salamov A."/>
            <person name="Carpenter M.L."/>
            <person name="Signorovitch A.Y."/>
            <person name="Moreno M.A."/>
            <person name="Kamm K."/>
            <person name="Grimwood J."/>
            <person name="Schmutz J."/>
            <person name="Shapiro H."/>
            <person name="Grigoriev I.V."/>
            <person name="Buss L.W."/>
            <person name="Schierwater B."/>
            <person name="Dellaporta S.L."/>
            <person name="Rokhsar D.S."/>
        </authorList>
    </citation>
    <scope>NUCLEOTIDE SEQUENCE [LARGE SCALE GENOMIC DNA]</scope>
    <source>
        <strain evidence="9 10">Grell-BS-1999</strain>
    </source>
</reference>
<evidence type="ECO:0000256" key="1">
    <source>
        <dbReference type="ARBA" id="ARBA00004123"/>
    </source>
</evidence>
<sequence>MHACWYQQDLIRSPRLKQEEIEMNQQDDASTSSQIVDPYFTDQHGDDLNDDDEQDVQDPLERKRTAHSIAEQKRRDAIKKGFEDLQTLLPTLRNSSNAGQKHSKAIILQRAVEYLQYLTEDRRKLHEQLDQFRKEVMALEIMKTNYEQIARVHNQPQQESGITDEEQFDAVKLGLG</sequence>
<dbReference type="eggNOG" id="KOG1319">
    <property type="taxonomic scope" value="Eukaryota"/>
</dbReference>
<gene>
    <name evidence="9" type="ORF">TRIADDRAFT_53573</name>
</gene>
<evidence type="ECO:0000313" key="10">
    <source>
        <dbReference type="Proteomes" id="UP000009022"/>
    </source>
</evidence>
<keyword evidence="4" id="KW-0804">Transcription</keyword>
<feature type="region of interest" description="Disordered" evidence="7">
    <location>
        <begin position="15"/>
        <end position="75"/>
    </location>
</feature>
<protein>
    <recommendedName>
        <fullName evidence="8">BHLH domain-containing protein</fullName>
    </recommendedName>
</protein>
<feature type="compositionally biased region" description="Polar residues" evidence="7">
    <location>
        <begin position="23"/>
        <end position="35"/>
    </location>
</feature>
<dbReference type="Proteomes" id="UP000009022">
    <property type="component" value="Unassembled WGS sequence"/>
</dbReference>
<comment type="subcellular location">
    <subcellularLocation>
        <location evidence="1">Nucleus</location>
    </subcellularLocation>
</comment>
<dbReference type="Pfam" id="PF00010">
    <property type="entry name" value="HLH"/>
    <property type="match status" value="1"/>
</dbReference>
<evidence type="ECO:0000256" key="4">
    <source>
        <dbReference type="ARBA" id="ARBA00023163"/>
    </source>
</evidence>
<dbReference type="GeneID" id="6751256"/>
<dbReference type="GO" id="GO:0005634">
    <property type="term" value="C:nucleus"/>
    <property type="evidence" value="ECO:0000318"/>
    <property type="project" value="GO_Central"/>
</dbReference>
<dbReference type="EMBL" id="DS985242">
    <property type="protein sequence ID" value="EDV27650.1"/>
    <property type="molecule type" value="Genomic_DNA"/>
</dbReference>
<dbReference type="CTD" id="6751256"/>
<dbReference type="SUPFAM" id="SSF47459">
    <property type="entry name" value="HLH, helix-loop-helix DNA-binding domain"/>
    <property type="match status" value="1"/>
</dbReference>
<keyword evidence="2" id="KW-0805">Transcription regulation</keyword>
<dbReference type="PhylomeDB" id="B3RPK5"/>
<dbReference type="GO" id="GO:0000978">
    <property type="term" value="F:RNA polymerase II cis-regulatory region sequence-specific DNA binding"/>
    <property type="evidence" value="ECO:0000318"/>
    <property type="project" value="GO_Central"/>
</dbReference>
<feature type="coiled-coil region" evidence="6">
    <location>
        <begin position="115"/>
        <end position="149"/>
    </location>
</feature>
<accession>B3RPK5</accession>
<evidence type="ECO:0000259" key="8">
    <source>
        <dbReference type="PROSITE" id="PS50888"/>
    </source>
</evidence>
<evidence type="ECO:0000313" key="9">
    <source>
        <dbReference type="EMBL" id="EDV27650.1"/>
    </source>
</evidence>
<dbReference type="GO" id="GO:0000981">
    <property type="term" value="F:DNA-binding transcription factor activity, RNA polymerase II-specific"/>
    <property type="evidence" value="ECO:0000318"/>
    <property type="project" value="GO_Central"/>
</dbReference>
<dbReference type="PANTHER" id="PTHR15741">
    <property type="entry name" value="BASIC HELIX-LOOP-HELIX ZIP TRANSCRIPTION FACTOR"/>
    <property type="match status" value="1"/>
</dbReference>
<evidence type="ECO:0000256" key="3">
    <source>
        <dbReference type="ARBA" id="ARBA00023125"/>
    </source>
</evidence>
<dbReference type="Gene3D" id="4.10.280.10">
    <property type="entry name" value="Helix-loop-helix DNA-binding domain"/>
    <property type="match status" value="1"/>
</dbReference>
<dbReference type="InterPro" id="IPR011598">
    <property type="entry name" value="bHLH_dom"/>
</dbReference>
<dbReference type="GO" id="GO:0006357">
    <property type="term" value="P:regulation of transcription by RNA polymerase II"/>
    <property type="evidence" value="ECO:0000318"/>
    <property type="project" value="GO_Central"/>
</dbReference>
<evidence type="ECO:0000256" key="6">
    <source>
        <dbReference type="SAM" id="Coils"/>
    </source>
</evidence>
<name>B3RPK5_TRIAD</name>